<dbReference type="Proteomes" id="UP001549773">
    <property type="component" value="Unassembled WGS sequence"/>
</dbReference>
<organism evidence="6 7">
    <name type="scientific">Sediminicola luteus</name>
    <dbReference type="NCBI Taxonomy" id="319238"/>
    <lineage>
        <taxon>Bacteria</taxon>
        <taxon>Pseudomonadati</taxon>
        <taxon>Bacteroidota</taxon>
        <taxon>Flavobacteriia</taxon>
        <taxon>Flavobacteriales</taxon>
        <taxon>Flavobacteriaceae</taxon>
        <taxon>Sediminicola</taxon>
    </lineage>
</organism>
<dbReference type="Pfam" id="PF03466">
    <property type="entry name" value="LysR_substrate"/>
    <property type="match status" value="1"/>
</dbReference>
<evidence type="ECO:0000256" key="4">
    <source>
        <dbReference type="ARBA" id="ARBA00023163"/>
    </source>
</evidence>
<dbReference type="InterPro" id="IPR036390">
    <property type="entry name" value="WH_DNA-bd_sf"/>
</dbReference>
<comment type="caution">
    <text evidence="6">The sequence shown here is derived from an EMBL/GenBank/DDBJ whole genome shotgun (WGS) entry which is preliminary data.</text>
</comment>
<dbReference type="EMBL" id="JBEWYP010000008">
    <property type="protein sequence ID" value="MET7030309.1"/>
    <property type="molecule type" value="Genomic_DNA"/>
</dbReference>
<evidence type="ECO:0000256" key="1">
    <source>
        <dbReference type="ARBA" id="ARBA00009437"/>
    </source>
</evidence>
<name>A0ABV2TYH1_9FLAO</name>
<dbReference type="PANTHER" id="PTHR30346:SF0">
    <property type="entry name" value="HCA OPERON TRANSCRIPTIONAL ACTIVATOR HCAR"/>
    <property type="match status" value="1"/>
</dbReference>
<dbReference type="SUPFAM" id="SSF53850">
    <property type="entry name" value="Periplasmic binding protein-like II"/>
    <property type="match status" value="1"/>
</dbReference>
<dbReference type="InterPro" id="IPR005119">
    <property type="entry name" value="LysR_subst-bd"/>
</dbReference>
<evidence type="ECO:0000313" key="6">
    <source>
        <dbReference type="EMBL" id="MET7030309.1"/>
    </source>
</evidence>
<proteinExistence type="inferred from homology"/>
<dbReference type="PROSITE" id="PS50931">
    <property type="entry name" value="HTH_LYSR"/>
    <property type="match status" value="1"/>
</dbReference>
<evidence type="ECO:0000259" key="5">
    <source>
        <dbReference type="PROSITE" id="PS50931"/>
    </source>
</evidence>
<dbReference type="PANTHER" id="PTHR30346">
    <property type="entry name" value="TRANSCRIPTIONAL DUAL REGULATOR HCAR-RELATED"/>
    <property type="match status" value="1"/>
</dbReference>
<dbReference type="Gene3D" id="3.40.190.10">
    <property type="entry name" value="Periplasmic binding protein-like II"/>
    <property type="match status" value="2"/>
</dbReference>
<comment type="similarity">
    <text evidence="1">Belongs to the LysR transcriptional regulatory family.</text>
</comment>
<keyword evidence="3" id="KW-0238">DNA-binding</keyword>
<dbReference type="Gene3D" id="1.10.10.10">
    <property type="entry name" value="Winged helix-like DNA-binding domain superfamily/Winged helix DNA-binding domain"/>
    <property type="match status" value="1"/>
</dbReference>
<sequence>MISNINQLELRSLRYFMVLADTLHYTQAAEILFISQSALSQHIKQLERTLGIPLFNRTNRKVALSRAGELLLKEANLILQQVDQSMERWQLSLDGVMGQLKIGFVGSAMQGFLPPIIKEFSKTHPKINFYLEEFTNTEQLKGLEQEQLDIGFMRSNKVPSDIHLKSVYSENFSLVLPLDHPIDLSNFKNMGQLAEESFILFPNENSPMYYQQIQNLCADYGFSPRISHKSIHGPTIFKLVENGMGVAIVPNSLRDEYNYKIKFLELDKVPYKTELFAAWKKDNKNPALHHFLELI</sequence>
<reference evidence="6 7" key="1">
    <citation type="submission" date="2024-07" db="EMBL/GenBank/DDBJ databases">
        <title>The genome sequence of type strain Sediminicola luteus GDMCC 1.2596T.</title>
        <authorList>
            <person name="Liu Y."/>
        </authorList>
    </citation>
    <scope>NUCLEOTIDE SEQUENCE [LARGE SCALE GENOMIC DNA]</scope>
    <source>
        <strain evidence="6 7">GDMCC 1.2596</strain>
    </source>
</reference>
<dbReference type="RefSeq" id="WP_354619102.1">
    <property type="nucleotide sequence ID" value="NZ_JBEWYP010000008.1"/>
</dbReference>
<keyword evidence="7" id="KW-1185">Reference proteome</keyword>
<dbReference type="InterPro" id="IPR036388">
    <property type="entry name" value="WH-like_DNA-bd_sf"/>
</dbReference>
<dbReference type="InterPro" id="IPR000847">
    <property type="entry name" value="LysR_HTH_N"/>
</dbReference>
<keyword evidence="4" id="KW-0804">Transcription</keyword>
<dbReference type="PRINTS" id="PR00039">
    <property type="entry name" value="HTHLYSR"/>
</dbReference>
<evidence type="ECO:0000256" key="3">
    <source>
        <dbReference type="ARBA" id="ARBA00023125"/>
    </source>
</evidence>
<protein>
    <submittedName>
        <fullName evidence="6">LysR family transcriptional regulator</fullName>
    </submittedName>
</protein>
<dbReference type="SUPFAM" id="SSF46785">
    <property type="entry name" value="Winged helix' DNA-binding domain"/>
    <property type="match status" value="1"/>
</dbReference>
<accession>A0ABV2TYH1</accession>
<evidence type="ECO:0000313" key="7">
    <source>
        <dbReference type="Proteomes" id="UP001549773"/>
    </source>
</evidence>
<evidence type="ECO:0000256" key="2">
    <source>
        <dbReference type="ARBA" id="ARBA00023015"/>
    </source>
</evidence>
<feature type="domain" description="HTH lysR-type" evidence="5">
    <location>
        <begin position="8"/>
        <end position="65"/>
    </location>
</feature>
<keyword evidence="2" id="KW-0805">Transcription regulation</keyword>
<dbReference type="Pfam" id="PF00126">
    <property type="entry name" value="HTH_1"/>
    <property type="match status" value="1"/>
</dbReference>
<gene>
    <name evidence="6" type="ORF">ABXZ32_12945</name>
</gene>